<keyword evidence="4 7" id="KW-1133">Transmembrane helix</keyword>
<keyword evidence="9" id="KW-1185">Reference proteome</keyword>
<dbReference type="InterPro" id="IPR034884">
    <property type="entry name" value="Cytochrome_c_oxidase_VIc/VIIs"/>
</dbReference>
<evidence type="ECO:0000256" key="4">
    <source>
        <dbReference type="ARBA" id="ARBA00022989"/>
    </source>
</evidence>
<gene>
    <name evidence="8" type="ORF">V9T40_013840</name>
</gene>
<dbReference type="SUPFAM" id="SSF81415">
    <property type="entry name" value="Mitochondrial cytochrome c oxidase subunit VIc"/>
    <property type="match status" value="1"/>
</dbReference>
<keyword evidence="5" id="KW-0496">Mitochondrion</keyword>
<dbReference type="EMBL" id="JBBCAQ010000033">
    <property type="protein sequence ID" value="KAK7582395.1"/>
    <property type="molecule type" value="Genomic_DNA"/>
</dbReference>
<proteinExistence type="predicted"/>
<evidence type="ECO:0000256" key="3">
    <source>
        <dbReference type="ARBA" id="ARBA00022792"/>
    </source>
</evidence>
<accession>A0AAN9TPS5</accession>
<dbReference type="AlphaFoldDB" id="A0AAN9TPS5"/>
<protein>
    <recommendedName>
        <fullName evidence="10">Mitochondrial cytochrome c oxidase subunit VIc/VIIs domain-containing protein</fullName>
    </recommendedName>
</protein>
<evidence type="ECO:0000256" key="5">
    <source>
        <dbReference type="ARBA" id="ARBA00023128"/>
    </source>
</evidence>
<dbReference type="GO" id="GO:0005743">
    <property type="term" value="C:mitochondrial inner membrane"/>
    <property type="evidence" value="ECO:0007669"/>
    <property type="project" value="UniProtKB-SubCell"/>
</dbReference>
<dbReference type="Gene3D" id="4.10.93.10">
    <property type="entry name" value="Mitochondrial cytochrome c oxidase subunit VIc/VIIs"/>
    <property type="match status" value="1"/>
</dbReference>
<evidence type="ECO:0008006" key="10">
    <source>
        <dbReference type="Google" id="ProtNLM"/>
    </source>
</evidence>
<keyword evidence="3" id="KW-0999">Mitochondrion inner membrane</keyword>
<organism evidence="8 9">
    <name type="scientific">Parthenolecanium corni</name>
    <dbReference type="NCBI Taxonomy" id="536013"/>
    <lineage>
        <taxon>Eukaryota</taxon>
        <taxon>Metazoa</taxon>
        <taxon>Ecdysozoa</taxon>
        <taxon>Arthropoda</taxon>
        <taxon>Hexapoda</taxon>
        <taxon>Insecta</taxon>
        <taxon>Pterygota</taxon>
        <taxon>Neoptera</taxon>
        <taxon>Paraneoptera</taxon>
        <taxon>Hemiptera</taxon>
        <taxon>Sternorrhyncha</taxon>
        <taxon>Coccoidea</taxon>
        <taxon>Coccidae</taxon>
        <taxon>Parthenolecanium</taxon>
    </lineage>
</organism>
<evidence type="ECO:0000256" key="6">
    <source>
        <dbReference type="ARBA" id="ARBA00023136"/>
    </source>
</evidence>
<comment type="subcellular location">
    <subcellularLocation>
        <location evidence="1">Mitochondrion inner membrane</location>
    </subcellularLocation>
</comment>
<evidence type="ECO:0000313" key="9">
    <source>
        <dbReference type="Proteomes" id="UP001367676"/>
    </source>
</evidence>
<evidence type="ECO:0000256" key="2">
    <source>
        <dbReference type="ARBA" id="ARBA00022692"/>
    </source>
</evidence>
<reference evidence="8 9" key="1">
    <citation type="submission" date="2024-03" db="EMBL/GenBank/DDBJ databases">
        <title>Adaptation during the transition from Ophiocordyceps entomopathogen to insect associate is accompanied by gene loss and intensified selection.</title>
        <authorList>
            <person name="Ward C.M."/>
            <person name="Onetto C.A."/>
            <person name="Borneman A.R."/>
        </authorList>
    </citation>
    <scope>NUCLEOTIDE SEQUENCE [LARGE SCALE GENOMIC DNA]</scope>
    <source>
        <strain evidence="8">AWRI1</strain>
        <tissue evidence="8">Single Adult Female</tissue>
    </source>
</reference>
<evidence type="ECO:0000256" key="1">
    <source>
        <dbReference type="ARBA" id="ARBA00004273"/>
    </source>
</evidence>
<dbReference type="Pfam" id="PF02937">
    <property type="entry name" value="COX6C"/>
    <property type="match status" value="1"/>
</dbReference>
<sequence>MATTAVAKRLPKPDWTNIQRRDLYKNIYVGLGMGAVFSLYGYFNWYIPKWRAIEEYEKNYDPFAEMERMRNLGLFSCCPPDYVIEEKKQKELAKKAKKK</sequence>
<feature type="transmembrane region" description="Helical" evidence="7">
    <location>
        <begin position="27"/>
        <end position="47"/>
    </location>
</feature>
<dbReference type="InterPro" id="IPR037169">
    <property type="entry name" value="Cytochrome_c_oxidase_VIc_sf"/>
</dbReference>
<evidence type="ECO:0000256" key="7">
    <source>
        <dbReference type="SAM" id="Phobius"/>
    </source>
</evidence>
<keyword evidence="6 7" id="KW-0472">Membrane</keyword>
<evidence type="ECO:0000313" key="8">
    <source>
        <dbReference type="EMBL" id="KAK7582395.1"/>
    </source>
</evidence>
<dbReference type="Proteomes" id="UP001367676">
    <property type="component" value="Unassembled WGS sequence"/>
</dbReference>
<keyword evidence="2 7" id="KW-0812">Transmembrane</keyword>
<name>A0AAN9TPS5_9HEMI</name>
<comment type="caution">
    <text evidence="8">The sequence shown here is derived from an EMBL/GenBank/DDBJ whole genome shotgun (WGS) entry which is preliminary data.</text>
</comment>